<accession>A0AAV7XQK4</accession>
<dbReference type="Gene3D" id="3.40.30.10">
    <property type="entry name" value="Glutaredoxin"/>
    <property type="match status" value="1"/>
</dbReference>
<dbReference type="InterPro" id="IPR008928">
    <property type="entry name" value="6-hairpin_glycosidase_sf"/>
</dbReference>
<reference evidence="2" key="1">
    <citation type="submission" date="2022-12" db="EMBL/GenBank/DDBJ databases">
        <title>Chromosome-level genome assembly of the bean flower thrips Megalurothrips usitatus.</title>
        <authorList>
            <person name="Ma L."/>
            <person name="Liu Q."/>
            <person name="Li H."/>
            <person name="Cai W."/>
        </authorList>
    </citation>
    <scope>NUCLEOTIDE SEQUENCE</scope>
    <source>
        <strain evidence="2">Cailab_2022a</strain>
    </source>
</reference>
<dbReference type="CDD" id="cd02955">
    <property type="entry name" value="SSP411"/>
    <property type="match status" value="1"/>
</dbReference>
<gene>
    <name evidence="2" type="ORF">ONE63_008496</name>
</gene>
<organism evidence="2 3">
    <name type="scientific">Megalurothrips usitatus</name>
    <name type="common">bean blossom thrips</name>
    <dbReference type="NCBI Taxonomy" id="439358"/>
    <lineage>
        <taxon>Eukaryota</taxon>
        <taxon>Metazoa</taxon>
        <taxon>Ecdysozoa</taxon>
        <taxon>Arthropoda</taxon>
        <taxon>Hexapoda</taxon>
        <taxon>Insecta</taxon>
        <taxon>Pterygota</taxon>
        <taxon>Neoptera</taxon>
        <taxon>Paraneoptera</taxon>
        <taxon>Thysanoptera</taxon>
        <taxon>Terebrantia</taxon>
        <taxon>Thripoidea</taxon>
        <taxon>Thripidae</taxon>
        <taxon>Megalurothrips</taxon>
    </lineage>
</organism>
<dbReference type="InterPro" id="IPR004879">
    <property type="entry name" value="Ssp411-like_TRX"/>
</dbReference>
<dbReference type="InterPro" id="IPR036249">
    <property type="entry name" value="Thioredoxin-like_sf"/>
</dbReference>
<sequence>MISGRVCPFLLPIFIRRISYRGYHRHSPSRCVSLSDKQLLFVRHWALHSNLGSNCSHKGGGLRNIMAGKSSEAPKHSNRLALERSPYLLQHANNPVQWFPWGDEAIELARKEGKLIFLSVGYSTCHWCHVMERESFENESIAKVMNEHYINIKVDREERPDIDKVYMAFVQASCGGGGWPMSVFLTPDLTPVLGGTYYPPEDMHGRPGFKSVLLSVAKSWKDNRQKCNQTGNKIMEILRQTTVLEVPIAAQFINGAPALDECAPQCYEKLVQIFEPRFGGFGHAPKFPQPSIFTFLFYFYARDPSSVKGKKALDMCLYSLRMMARGGIHDHIGQGFARYSTDVKWHVPHFEKMLYDQGQLAVAYCDAYLATKNEFYANVVRDILKYVERDLSDESGGFYSAEDADSLPSQTSTEKKEGAFYVWTYDEVHEILNKPIENCPAGTDGKEITNGDIFCFHYNIKPGGNVNPSSDPHGELVNQNVLIVLGSEDATSKHFLLPKETIQEILQEAREKIFEARDLRPRPHLDDKMLTSWNALMISGFCKAAQALDDTRYAERAVKAARFVKKHLYDAVSCRLLRSCYRDAGAPGGVGQTSTPIPGFLDDYAFLVQALLDLYEATFDANWLEWAVQLQETQDELFWDEGSAAYYTSPNTDQTVILRMKEDQDGAEPSGNTVSTWNLLRLSVLLEQPALRERAERLLGIFTSRLTNLPHALPGLAAALMLFHDSHTQVFVTGRASDPDTGALVATARRRLLPGRVLALADGNLESVLYRKSEVFRRLKPQGGRAAAYVCRNHVCSLPVTSPEDLEKLLELPRRG</sequence>
<keyword evidence="3" id="KW-1185">Reference proteome</keyword>
<dbReference type="EMBL" id="JAPTSV010000006">
    <property type="protein sequence ID" value="KAJ1526948.1"/>
    <property type="molecule type" value="Genomic_DNA"/>
</dbReference>
<dbReference type="PANTHER" id="PTHR42899">
    <property type="entry name" value="SPERMATOGENESIS-ASSOCIATED PROTEIN 20"/>
    <property type="match status" value="1"/>
</dbReference>
<dbReference type="PIRSF" id="PIRSF006402">
    <property type="entry name" value="UCP006402_thioredoxin"/>
    <property type="match status" value="1"/>
</dbReference>
<name>A0AAV7XQK4_9NEOP</name>
<evidence type="ECO:0000259" key="1">
    <source>
        <dbReference type="Pfam" id="PF03190"/>
    </source>
</evidence>
<dbReference type="Proteomes" id="UP001075354">
    <property type="component" value="Chromosome 6"/>
</dbReference>
<dbReference type="Gene3D" id="1.50.10.10">
    <property type="match status" value="1"/>
</dbReference>
<dbReference type="InterPro" id="IPR012341">
    <property type="entry name" value="6hp_glycosidase-like_sf"/>
</dbReference>
<proteinExistence type="predicted"/>
<dbReference type="GO" id="GO:0005975">
    <property type="term" value="P:carbohydrate metabolic process"/>
    <property type="evidence" value="ECO:0007669"/>
    <property type="project" value="InterPro"/>
</dbReference>
<dbReference type="Pfam" id="PF03190">
    <property type="entry name" value="Thioredox_DsbH"/>
    <property type="match status" value="1"/>
</dbReference>
<evidence type="ECO:0000313" key="3">
    <source>
        <dbReference type="Proteomes" id="UP001075354"/>
    </source>
</evidence>
<protein>
    <recommendedName>
        <fullName evidence="1">Spermatogenesis-associated protein 20-like TRX domain-containing protein</fullName>
    </recommendedName>
</protein>
<feature type="domain" description="Spermatogenesis-associated protein 20-like TRX" evidence="1">
    <location>
        <begin position="78"/>
        <end position="238"/>
    </location>
</feature>
<dbReference type="PANTHER" id="PTHR42899:SF1">
    <property type="entry name" value="SPERMATOGENESIS-ASSOCIATED PROTEIN 20"/>
    <property type="match status" value="1"/>
</dbReference>
<dbReference type="AlphaFoldDB" id="A0AAV7XQK4"/>
<comment type="caution">
    <text evidence="2">The sequence shown here is derived from an EMBL/GenBank/DDBJ whole genome shotgun (WGS) entry which is preliminary data.</text>
</comment>
<dbReference type="InterPro" id="IPR024705">
    <property type="entry name" value="Ssp411"/>
</dbReference>
<dbReference type="SUPFAM" id="SSF48208">
    <property type="entry name" value="Six-hairpin glycosidases"/>
    <property type="match status" value="1"/>
</dbReference>
<dbReference type="SUPFAM" id="SSF52833">
    <property type="entry name" value="Thioredoxin-like"/>
    <property type="match status" value="1"/>
</dbReference>
<evidence type="ECO:0000313" key="2">
    <source>
        <dbReference type="EMBL" id="KAJ1526948.1"/>
    </source>
</evidence>